<organism evidence="1">
    <name type="scientific">Bacteroides intestinalis</name>
    <dbReference type="NCBI Taxonomy" id="329854"/>
    <lineage>
        <taxon>Bacteria</taxon>
        <taxon>Pseudomonadati</taxon>
        <taxon>Bacteroidota</taxon>
        <taxon>Bacteroidia</taxon>
        <taxon>Bacteroidales</taxon>
        <taxon>Bacteroidaceae</taxon>
        <taxon>Bacteroides</taxon>
    </lineage>
</organism>
<protein>
    <submittedName>
        <fullName evidence="1">Uncharacterized protein</fullName>
    </submittedName>
</protein>
<name>A0A139KM70_9BACE</name>
<dbReference type="EMBL" id="LTDF01000180">
    <property type="protein sequence ID" value="KXT40281.1"/>
    <property type="molecule type" value="Genomic_DNA"/>
</dbReference>
<gene>
    <name evidence="1" type="ORF">HMPREF2531_05620</name>
</gene>
<proteinExistence type="predicted"/>
<sequence length="44" mass="5218">MPFINIHSPLAELKKVRTIVNCYKKLNSNLHFLQIMQMQEIVAY</sequence>
<comment type="caution">
    <text evidence="1">The sequence shown here is derived from an EMBL/GenBank/DDBJ whole genome shotgun (WGS) entry which is preliminary data.</text>
</comment>
<dbReference type="AlphaFoldDB" id="A0A139KM70"/>
<evidence type="ECO:0000313" key="1">
    <source>
        <dbReference type="EMBL" id="KXT40281.1"/>
    </source>
</evidence>
<reference evidence="1 2" key="1">
    <citation type="submission" date="2016-02" db="EMBL/GenBank/DDBJ databases">
        <authorList>
            <person name="Wen L."/>
            <person name="He K."/>
            <person name="Yang H."/>
        </authorList>
    </citation>
    <scope>NUCLEOTIDE SEQUENCE [LARGE SCALE GENOMIC DNA]</scope>
    <source>
        <strain evidence="1 2">KLE1704</strain>
    </source>
</reference>
<evidence type="ECO:0000313" key="2">
    <source>
        <dbReference type="Proteomes" id="UP000070319"/>
    </source>
</evidence>
<accession>A0A139KM70</accession>
<dbReference type="PATRIC" id="fig|329854.7.peg.5688"/>
<dbReference type="Proteomes" id="UP000070319">
    <property type="component" value="Unassembled WGS sequence"/>
</dbReference>